<geneLocation type="plasmid" evidence="2">
    <name>unnamed3</name>
</geneLocation>
<dbReference type="RefSeq" id="WP_099514631.1">
    <property type="nucleotide sequence ID" value="NZ_CP016618.1"/>
</dbReference>
<organism evidence="2">
    <name type="scientific">Microvirga ossetica</name>
    <dbReference type="NCBI Taxonomy" id="1882682"/>
    <lineage>
        <taxon>Bacteria</taxon>
        <taxon>Pseudomonadati</taxon>
        <taxon>Pseudomonadota</taxon>
        <taxon>Alphaproteobacteria</taxon>
        <taxon>Hyphomicrobiales</taxon>
        <taxon>Methylobacteriaceae</taxon>
        <taxon>Microvirga</taxon>
    </lineage>
</organism>
<protein>
    <submittedName>
        <fullName evidence="2">Uncharacterized protein</fullName>
    </submittedName>
</protein>
<gene>
    <name evidence="2" type="ORF">BB934_35960</name>
</gene>
<evidence type="ECO:0000256" key="1">
    <source>
        <dbReference type="SAM" id="Phobius"/>
    </source>
</evidence>
<keyword evidence="2" id="KW-0614">Plasmid</keyword>
<dbReference type="KEGG" id="moc:BB934_35960"/>
<proteinExistence type="predicted"/>
<keyword evidence="1" id="KW-0472">Membrane</keyword>
<reference evidence="2" key="1">
    <citation type="submission" date="2016-07" db="EMBL/GenBank/DDBJ databases">
        <title>Microvirga ossetica sp. nov. a new species of rhizobia isolated from root nodules of the legume species Vicia alpestris Steven originated from North Ossetia region in the Caucasus.</title>
        <authorList>
            <person name="Safronova V.I."/>
            <person name="Kuznetsova I.G."/>
            <person name="Sazanova A.L."/>
            <person name="Belimov A."/>
            <person name="Andronov E."/>
            <person name="Osledkin Y.S."/>
            <person name="Onishchuk O.P."/>
            <person name="Kurchak O.N."/>
            <person name="Shaposhnikov A.I."/>
            <person name="Willems A."/>
            <person name="Tikhonovich I.A."/>
        </authorList>
    </citation>
    <scope>NUCLEOTIDE SEQUENCE [LARGE SCALE GENOMIC DNA]</scope>
    <source>
        <strain evidence="2">V5/3M</strain>
        <plasmid evidence="2">unnamed3</plasmid>
    </source>
</reference>
<sequence>MIASNLHRRVPWSRDRGQQPQEFPRLIMVLVVVLALVNVSATVLMAGRWASITNGMLELERSIQDRSIETII</sequence>
<evidence type="ECO:0000313" key="2">
    <source>
        <dbReference type="EMBL" id="ANY83650.1"/>
    </source>
</evidence>
<keyword evidence="1" id="KW-1133">Transmembrane helix</keyword>
<dbReference type="EMBL" id="CP016618">
    <property type="protein sequence ID" value="ANY83650.1"/>
    <property type="molecule type" value="Genomic_DNA"/>
</dbReference>
<keyword evidence="1" id="KW-0812">Transmembrane</keyword>
<name>A0A1B2EUK5_9HYPH</name>
<feature type="transmembrane region" description="Helical" evidence="1">
    <location>
        <begin position="26"/>
        <end position="50"/>
    </location>
</feature>
<dbReference type="AlphaFoldDB" id="A0A1B2EUK5"/>
<accession>A0A1B2EUK5</accession>